<accession>A0AAN7Q7A6</accession>
<dbReference type="PANTHER" id="PTHR37265:SF5">
    <property type="entry name" value="OS01G0195300 PROTEIN"/>
    <property type="match status" value="1"/>
</dbReference>
<keyword evidence="3" id="KW-1185">Reference proteome</keyword>
<dbReference type="Proteomes" id="UP001345219">
    <property type="component" value="Chromosome 5"/>
</dbReference>
<proteinExistence type="predicted"/>
<dbReference type="EMBL" id="JAXIOK010000010">
    <property type="protein sequence ID" value="KAK4760742.1"/>
    <property type="molecule type" value="Genomic_DNA"/>
</dbReference>
<evidence type="ECO:0000313" key="2">
    <source>
        <dbReference type="EMBL" id="KAK4760742.1"/>
    </source>
</evidence>
<reference evidence="2 3" key="1">
    <citation type="journal article" date="2023" name="Hortic Res">
        <title>Pangenome of water caltrop reveals structural variations and asymmetric subgenome divergence after allopolyploidization.</title>
        <authorList>
            <person name="Zhang X."/>
            <person name="Chen Y."/>
            <person name="Wang L."/>
            <person name="Yuan Y."/>
            <person name="Fang M."/>
            <person name="Shi L."/>
            <person name="Lu R."/>
            <person name="Comes H.P."/>
            <person name="Ma Y."/>
            <person name="Chen Y."/>
            <person name="Huang G."/>
            <person name="Zhou Y."/>
            <person name="Zheng Z."/>
            <person name="Qiu Y."/>
        </authorList>
    </citation>
    <scope>NUCLEOTIDE SEQUENCE [LARGE SCALE GENOMIC DNA]</scope>
    <source>
        <tissue evidence="2">Roots</tissue>
    </source>
</reference>
<sequence length="178" mass="18933">MADDLKRQGDVVAPEGDDSIKRQKTAPLEEEEAEVKDEEHAGGASADFGEDILAWLTDLDDKTVRELMMNLFEPSPAPAAGNACFADDASSTPWSSRSCITINTGNEESCGSSYSDAPSVMASFDAAGIAGRAVTGGTRDTFVSWEEKSSPSYKMSEWGSLADDDGDGVLGRFLGEYL</sequence>
<protein>
    <submittedName>
        <fullName evidence="2">Uncharacterized protein</fullName>
    </submittedName>
</protein>
<gene>
    <name evidence="2" type="ORF">SAY87_005635</name>
</gene>
<evidence type="ECO:0000256" key="1">
    <source>
        <dbReference type="SAM" id="MobiDB-lite"/>
    </source>
</evidence>
<feature type="region of interest" description="Disordered" evidence="1">
    <location>
        <begin position="1"/>
        <end position="47"/>
    </location>
</feature>
<organism evidence="2 3">
    <name type="scientific">Trapa incisa</name>
    <dbReference type="NCBI Taxonomy" id="236973"/>
    <lineage>
        <taxon>Eukaryota</taxon>
        <taxon>Viridiplantae</taxon>
        <taxon>Streptophyta</taxon>
        <taxon>Embryophyta</taxon>
        <taxon>Tracheophyta</taxon>
        <taxon>Spermatophyta</taxon>
        <taxon>Magnoliopsida</taxon>
        <taxon>eudicotyledons</taxon>
        <taxon>Gunneridae</taxon>
        <taxon>Pentapetalae</taxon>
        <taxon>rosids</taxon>
        <taxon>malvids</taxon>
        <taxon>Myrtales</taxon>
        <taxon>Lythraceae</taxon>
        <taxon>Trapa</taxon>
    </lineage>
</organism>
<comment type="caution">
    <text evidence="2">The sequence shown here is derived from an EMBL/GenBank/DDBJ whole genome shotgun (WGS) entry which is preliminary data.</text>
</comment>
<name>A0AAN7Q7A6_9MYRT</name>
<dbReference type="AlphaFoldDB" id="A0AAN7Q7A6"/>
<dbReference type="PANTHER" id="PTHR37265">
    <property type="entry name" value="OS01G0195300 PROTEIN"/>
    <property type="match status" value="1"/>
</dbReference>
<evidence type="ECO:0000313" key="3">
    <source>
        <dbReference type="Proteomes" id="UP001345219"/>
    </source>
</evidence>